<dbReference type="Proteomes" id="UP001050975">
    <property type="component" value="Unassembled WGS sequence"/>
</dbReference>
<dbReference type="EMBL" id="BLAY01000019">
    <property type="protein sequence ID" value="GET36861.1"/>
    <property type="molecule type" value="Genomic_DNA"/>
</dbReference>
<protein>
    <submittedName>
        <fullName evidence="1">Uncharacterized protein</fullName>
    </submittedName>
</protein>
<organism evidence="1 2">
    <name type="scientific">Microseira wollei NIES-4236</name>
    <dbReference type="NCBI Taxonomy" id="2530354"/>
    <lineage>
        <taxon>Bacteria</taxon>
        <taxon>Bacillati</taxon>
        <taxon>Cyanobacteriota</taxon>
        <taxon>Cyanophyceae</taxon>
        <taxon>Oscillatoriophycideae</taxon>
        <taxon>Aerosakkonematales</taxon>
        <taxon>Aerosakkonemataceae</taxon>
        <taxon>Microseira</taxon>
    </lineage>
</organism>
<dbReference type="RefSeq" id="WP_226577308.1">
    <property type="nucleotide sequence ID" value="NZ_BLAY01000019.1"/>
</dbReference>
<comment type="caution">
    <text evidence="1">The sequence shown here is derived from an EMBL/GenBank/DDBJ whole genome shotgun (WGS) entry which is preliminary data.</text>
</comment>
<accession>A0AAV3X6D9</accession>
<sequence>MKHIRDIDPLVPGRPTLSYQEREHLSKARLQQQKEDGYQQLVELCRLGEYDAARQLANRNSRWGYQIVGGEVMEKID</sequence>
<reference evidence="1" key="1">
    <citation type="submission" date="2019-10" db="EMBL/GenBank/DDBJ databases">
        <title>Draft genome sequece of Microseira wollei NIES-4236.</title>
        <authorList>
            <person name="Yamaguchi H."/>
            <person name="Suzuki S."/>
            <person name="Kawachi M."/>
        </authorList>
    </citation>
    <scope>NUCLEOTIDE SEQUENCE</scope>
    <source>
        <strain evidence="1">NIES-4236</strain>
    </source>
</reference>
<evidence type="ECO:0000313" key="2">
    <source>
        <dbReference type="Proteomes" id="UP001050975"/>
    </source>
</evidence>
<proteinExistence type="predicted"/>
<gene>
    <name evidence="1" type="ORF">MiSe_16130</name>
</gene>
<keyword evidence="2" id="KW-1185">Reference proteome</keyword>
<dbReference type="AlphaFoldDB" id="A0AAV3X6D9"/>
<evidence type="ECO:0000313" key="1">
    <source>
        <dbReference type="EMBL" id="GET36861.1"/>
    </source>
</evidence>
<name>A0AAV3X6D9_9CYAN</name>